<dbReference type="SUPFAM" id="SSF54736">
    <property type="entry name" value="ClpS-like"/>
    <property type="match status" value="1"/>
</dbReference>
<reference evidence="4 5" key="1">
    <citation type="submission" date="2017-08" db="EMBL/GenBank/DDBJ databases">
        <title>Infants hospitalized years apart are colonized by the same room-sourced microbial strains.</title>
        <authorList>
            <person name="Brooks B."/>
            <person name="Olm M.R."/>
            <person name="Firek B.A."/>
            <person name="Baker R."/>
            <person name="Thomas B.C."/>
            <person name="Morowitz M.J."/>
            <person name="Banfield J.F."/>
        </authorList>
    </citation>
    <scope>NUCLEOTIDE SEQUENCE [LARGE SCALE GENOMIC DNA]</scope>
    <source>
        <strain evidence="4">S2_003_000_R2_14</strain>
    </source>
</reference>
<dbReference type="GO" id="GO:0006508">
    <property type="term" value="P:proteolysis"/>
    <property type="evidence" value="ECO:0007669"/>
    <property type="project" value="UniProtKB-UniRule"/>
</dbReference>
<keyword evidence="4" id="KW-0645">Protease</keyword>
<comment type="function">
    <text evidence="1">Involved in the modulation of the specificity of the ClpAP-mediated ATP-dependent protein degradation.</text>
</comment>
<evidence type="ECO:0000259" key="3">
    <source>
        <dbReference type="Pfam" id="PF02617"/>
    </source>
</evidence>
<dbReference type="Gene3D" id="3.30.1390.10">
    <property type="match status" value="1"/>
</dbReference>
<evidence type="ECO:0000256" key="1">
    <source>
        <dbReference type="HAMAP-Rule" id="MF_00302"/>
    </source>
</evidence>
<dbReference type="AlphaFoldDB" id="A0A2W5U4Z6"/>
<evidence type="ECO:0000313" key="5">
    <source>
        <dbReference type="Proteomes" id="UP000249061"/>
    </source>
</evidence>
<evidence type="ECO:0000313" key="4">
    <source>
        <dbReference type="EMBL" id="PZR18715.1"/>
    </source>
</evidence>
<dbReference type="PANTHER" id="PTHR33473">
    <property type="entry name" value="ATP-DEPENDENT CLP PROTEASE ADAPTER PROTEIN CLPS1, CHLOROPLASTIC"/>
    <property type="match status" value="1"/>
</dbReference>
<sequence length="112" mass="12606">MATKHRPGQDDGDTGVATQTKKKEQLKKPPLFKVLFHNDNYTTMEFVVMVLQSVFNKTESDAMLIMLNVHRSGFGVAGVYTKDVAETKVSKTHALAKEHEYPLKLSIEPEEL</sequence>
<dbReference type="PANTHER" id="PTHR33473:SF19">
    <property type="entry name" value="ATP-DEPENDENT CLP PROTEASE ADAPTER PROTEIN CLPS"/>
    <property type="match status" value="1"/>
</dbReference>
<gene>
    <name evidence="1" type="primary">clpS</name>
    <name evidence="4" type="ORF">DI536_02220</name>
</gene>
<dbReference type="InterPro" id="IPR003769">
    <property type="entry name" value="ClpS_core"/>
</dbReference>
<protein>
    <recommendedName>
        <fullName evidence="1">ATP-dependent Clp protease adapter protein ClpS</fullName>
    </recommendedName>
</protein>
<comment type="similarity">
    <text evidence="1">Belongs to the ClpS family.</text>
</comment>
<dbReference type="FunFam" id="3.30.1390.10:FF:000002">
    <property type="entry name" value="ATP-dependent Clp protease adapter protein ClpS"/>
    <property type="match status" value="1"/>
</dbReference>
<keyword evidence="4" id="KW-0378">Hydrolase</keyword>
<feature type="region of interest" description="Disordered" evidence="2">
    <location>
        <begin position="1"/>
        <end position="24"/>
    </location>
</feature>
<proteinExistence type="inferred from homology"/>
<comment type="subunit">
    <text evidence="1">Binds to the N-terminal domain of the chaperone ClpA.</text>
</comment>
<dbReference type="Proteomes" id="UP000249061">
    <property type="component" value="Unassembled WGS sequence"/>
</dbReference>
<dbReference type="GO" id="GO:0008233">
    <property type="term" value="F:peptidase activity"/>
    <property type="evidence" value="ECO:0007669"/>
    <property type="project" value="UniProtKB-KW"/>
</dbReference>
<accession>A0A2W5U4Z6</accession>
<feature type="domain" description="Adaptor protein ClpS core" evidence="3">
    <location>
        <begin position="27"/>
        <end position="105"/>
    </location>
</feature>
<dbReference type="InterPro" id="IPR014719">
    <property type="entry name" value="Ribosomal_bL12_C/ClpS-like"/>
</dbReference>
<organism evidence="4 5">
    <name type="scientific">Archangium gephyra</name>
    <dbReference type="NCBI Taxonomy" id="48"/>
    <lineage>
        <taxon>Bacteria</taxon>
        <taxon>Pseudomonadati</taxon>
        <taxon>Myxococcota</taxon>
        <taxon>Myxococcia</taxon>
        <taxon>Myxococcales</taxon>
        <taxon>Cystobacterineae</taxon>
        <taxon>Archangiaceae</taxon>
        <taxon>Archangium</taxon>
    </lineage>
</organism>
<dbReference type="HAMAP" id="MF_00302">
    <property type="entry name" value="ClpS"/>
    <property type="match status" value="1"/>
</dbReference>
<dbReference type="GO" id="GO:0030163">
    <property type="term" value="P:protein catabolic process"/>
    <property type="evidence" value="ECO:0007669"/>
    <property type="project" value="InterPro"/>
</dbReference>
<dbReference type="InterPro" id="IPR022935">
    <property type="entry name" value="ClpS"/>
</dbReference>
<dbReference type="EMBL" id="QFQP01000001">
    <property type="protein sequence ID" value="PZR18715.1"/>
    <property type="molecule type" value="Genomic_DNA"/>
</dbReference>
<comment type="caution">
    <text evidence="4">The sequence shown here is derived from an EMBL/GenBank/DDBJ whole genome shotgun (WGS) entry which is preliminary data.</text>
</comment>
<name>A0A2W5U4Z6_9BACT</name>
<dbReference type="Pfam" id="PF02617">
    <property type="entry name" value="ClpS"/>
    <property type="match status" value="1"/>
</dbReference>
<evidence type="ECO:0000256" key="2">
    <source>
        <dbReference type="SAM" id="MobiDB-lite"/>
    </source>
</evidence>